<evidence type="ECO:0000259" key="7">
    <source>
        <dbReference type="SMART" id="SM00014"/>
    </source>
</evidence>
<feature type="transmembrane region" description="Helical" evidence="6">
    <location>
        <begin position="239"/>
        <end position="257"/>
    </location>
</feature>
<keyword evidence="4 6" id="KW-1133">Transmembrane helix</keyword>
<comment type="subcellular location">
    <subcellularLocation>
        <location evidence="1">Membrane</location>
        <topology evidence="1">Multi-pass membrane protein</topology>
    </subcellularLocation>
</comment>
<dbReference type="CDD" id="cd03384">
    <property type="entry name" value="PAP2_wunen"/>
    <property type="match status" value="1"/>
</dbReference>
<feature type="transmembrane region" description="Helical" evidence="6">
    <location>
        <begin position="209"/>
        <end position="227"/>
    </location>
</feature>
<dbReference type="OrthoDB" id="8907274at2759"/>
<dbReference type="PANTHER" id="PTHR10165">
    <property type="entry name" value="LIPID PHOSPHATE PHOSPHATASE"/>
    <property type="match status" value="1"/>
</dbReference>
<reference evidence="8" key="1">
    <citation type="submission" date="2015-09" db="EMBL/GenBank/DDBJ databases">
        <title>De novo assembly of Pectinophora gossypiella (Pink Bollworm) gut transcriptome.</title>
        <authorList>
            <person name="Tassone E.E."/>
        </authorList>
    </citation>
    <scope>NUCLEOTIDE SEQUENCE</scope>
</reference>
<dbReference type="AlphaFoldDB" id="A0A1E1WNF3"/>
<sequence length="287" mass="32922">MSKDEVSIHILRKVVLDGFLFCGLGLLLFTANYIWMPFQRGFFCGDESLMFPYNNDTVTVLMLRIVGLALPILAFLICEWAVLRHDKDDQRCLGVRIPAWIRGFYCTAVSFGLGVCFVELTTQIAKNTIGRPRPHFFDVCQPSVDCDAPEWQRRYIQAHEYTCTGVLTEKFKDMRMSFLSGHSCWAAYTMIYLALYLEQRMTWRGTRTLRHALQFAVVMLSWFTALSRVSDYKHHWSDVLAGYSMGLAFAIIVWTWGTDLLKTKKDHAPLPQNEIHLTTCHAPAVSA</sequence>
<proteinExistence type="inferred from homology"/>
<feature type="transmembrane region" description="Helical" evidence="6">
    <location>
        <begin position="58"/>
        <end position="83"/>
    </location>
</feature>
<accession>A0A1E1WNF3</accession>
<feature type="transmembrane region" description="Helical" evidence="6">
    <location>
        <begin position="104"/>
        <end position="125"/>
    </location>
</feature>
<dbReference type="PANTHER" id="PTHR10165:SF197">
    <property type="entry name" value="FI04477P-RELATED"/>
    <property type="match status" value="1"/>
</dbReference>
<dbReference type="GO" id="GO:0008195">
    <property type="term" value="F:phosphatidate phosphatase activity"/>
    <property type="evidence" value="ECO:0007669"/>
    <property type="project" value="TreeGrafter"/>
</dbReference>
<dbReference type="GO" id="GO:0006644">
    <property type="term" value="P:phospholipid metabolic process"/>
    <property type="evidence" value="ECO:0007669"/>
    <property type="project" value="InterPro"/>
</dbReference>
<dbReference type="Gene3D" id="1.20.144.10">
    <property type="entry name" value="Phosphatidic acid phosphatase type 2/haloperoxidase"/>
    <property type="match status" value="1"/>
</dbReference>
<dbReference type="EMBL" id="GDQN01002683">
    <property type="protein sequence ID" value="JAT88371.1"/>
    <property type="molecule type" value="Transcribed_RNA"/>
</dbReference>
<dbReference type="InterPro" id="IPR036938">
    <property type="entry name" value="PAP2/HPO_sf"/>
</dbReference>
<dbReference type="InterPro" id="IPR043216">
    <property type="entry name" value="PAP-like"/>
</dbReference>
<dbReference type="SMART" id="SM00014">
    <property type="entry name" value="acidPPc"/>
    <property type="match status" value="1"/>
</dbReference>
<dbReference type="Pfam" id="PF01569">
    <property type="entry name" value="PAP2"/>
    <property type="match status" value="1"/>
</dbReference>
<evidence type="ECO:0000256" key="6">
    <source>
        <dbReference type="SAM" id="Phobius"/>
    </source>
</evidence>
<feature type="transmembrane region" description="Helical" evidence="6">
    <location>
        <begin position="14"/>
        <end position="38"/>
    </location>
</feature>
<evidence type="ECO:0000313" key="9">
    <source>
        <dbReference type="EMBL" id="JAT89279.1"/>
    </source>
</evidence>
<keyword evidence="3 6" id="KW-0812">Transmembrane</keyword>
<evidence type="ECO:0000256" key="5">
    <source>
        <dbReference type="ARBA" id="ARBA00023136"/>
    </source>
</evidence>
<keyword evidence="5 6" id="KW-0472">Membrane</keyword>
<evidence type="ECO:0000256" key="2">
    <source>
        <dbReference type="ARBA" id="ARBA00008816"/>
    </source>
</evidence>
<evidence type="ECO:0000256" key="4">
    <source>
        <dbReference type="ARBA" id="ARBA00022989"/>
    </source>
</evidence>
<feature type="transmembrane region" description="Helical" evidence="6">
    <location>
        <begin position="176"/>
        <end position="197"/>
    </location>
</feature>
<organism evidence="8">
    <name type="scientific">Pectinophora gossypiella</name>
    <name type="common">Cotton pink bollworm</name>
    <name type="synonym">Depressaria gossypiella</name>
    <dbReference type="NCBI Taxonomy" id="13191"/>
    <lineage>
        <taxon>Eukaryota</taxon>
        <taxon>Metazoa</taxon>
        <taxon>Ecdysozoa</taxon>
        <taxon>Arthropoda</taxon>
        <taxon>Hexapoda</taxon>
        <taxon>Insecta</taxon>
        <taxon>Pterygota</taxon>
        <taxon>Neoptera</taxon>
        <taxon>Endopterygota</taxon>
        <taxon>Lepidoptera</taxon>
        <taxon>Glossata</taxon>
        <taxon>Ditrysia</taxon>
        <taxon>Gelechioidea</taxon>
        <taxon>Gelechiidae</taxon>
        <taxon>Apatetrinae</taxon>
        <taxon>Pectinophora</taxon>
    </lineage>
</organism>
<dbReference type="GO" id="GO:0007165">
    <property type="term" value="P:signal transduction"/>
    <property type="evidence" value="ECO:0007669"/>
    <property type="project" value="TreeGrafter"/>
</dbReference>
<comment type="similarity">
    <text evidence="2">Belongs to the PA-phosphatase related phosphoesterase family.</text>
</comment>
<dbReference type="GO" id="GO:0005886">
    <property type="term" value="C:plasma membrane"/>
    <property type="evidence" value="ECO:0007669"/>
    <property type="project" value="TreeGrafter"/>
</dbReference>
<gene>
    <name evidence="8" type="ORF">g.16310</name>
    <name evidence="9" type="ORF">g.16311</name>
</gene>
<protein>
    <recommendedName>
        <fullName evidence="7">Phosphatidic acid phosphatase type 2/haloperoxidase domain-containing protein</fullName>
    </recommendedName>
</protein>
<feature type="domain" description="Phosphatidic acid phosphatase type 2/haloperoxidase" evidence="7">
    <location>
        <begin position="108"/>
        <end position="254"/>
    </location>
</feature>
<dbReference type="EMBL" id="GDQN01001775">
    <property type="protein sequence ID" value="JAT89279.1"/>
    <property type="molecule type" value="Transcribed_RNA"/>
</dbReference>
<dbReference type="InterPro" id="IPR000326">
    <property type="entry name" value="PAP2/HPO"/>
</dbReference>
<dbReference type="SUPFAM" id="SSF48317">
    <property type="entry name" value="Acid phosphatase/Vanadium-dependent haloperoxidase"/>
    <property type="match status" value="1"/>
</dbReference>
<evidence type="ECO:0000256" key="3">
    <source>
        <dbReference type="ARBA" id="ARBA00022692"/>
    </source>
</evidence>
<dbReference type="GO" id="GO:0046839">
    <property type="term" value="P:phospholipid dephosphorylation"/>
    <property type="evidence" value="ECO:0007669"/>
    <property type="project" value="TreeGrafter"/>
</dbReference>
<evidence type="ECO:0000256" key="1">
    <source>
        <dbReference type="ARBA" id="ARBA00004141"/>
    </source>
</evidence>
<name>A0A1E1WNF3_PECGO</name>
<evidence type="ECO:0000313" key="8">
    <source>
        <dbReference type="EMBL" id="JAT88371.1"/>
    </source>
</evidence>